<feature type="binding site" description="axial binding residue" evidence="16">
    <location>
        <position position="167"/>
    </location>
    <ligand>
        <name>heme</name>
        <dbReference type="ChEBI" id="CHEBI:30413"/>
        <label>4</label>
    </ligand>
    <ligandPart>
        <name>Fe</name>
        <dbReference type="ChEBI" id="CHEBI:18248"/>
    </ligandPart>
</feature>
<feature type="binding site" description="axial binding residue" evidence="16">
    <location>
        <position position="135"/>
    </location>
    <ligand>
        <name>heme</name>
        <dbReference type="ChEBI" id="CHEBI:30413"/>
        <label>3</label>
    </ligand>
    <ligandPart>
        <name>Fe</name>
        <dbReference type="ChEBI" id="CHEBI:18248"/>
    </ligandPart>
</feature>
<evidence type="ECO:0000256" key="3">
    <source>
        <dbReference type="ARBA" id="ARBA00007395"/>
    </source>
</evidence>
<comment type="subcellular location">
    <subcellularLocation>
        <location evidence="1">Cell inner membrane</location>
        <topology evidence="1">Single-pass type II membrane protein</topology>
    </subcellularLocation>
</comment>
<evidence type="ECO:0000256" key="7">
    <source>
        <dbReference type="ARBA" id="ARBA00022617"/>
    </source>
</evidence>
<keyword evidence="4 14" id="KW-0813">Transport</keyword>
<dbReference type="InterPro" id="IPR038266">
    <property type="entry name" value="NapC/NirT_cytc_sf"/>
</dbReference>
<evidence type="ECO:0000256" key="6">
    <source>
        <dbReference type="ARBA" id="ARBA00022519"/>
    </source>
</evidence>
<dbReference type="Pfam" id="PF03264">
    <property type="entry name" value="Cytochrom_NNT"/>
    <property type="match status" value="1"/>
</dbReference>
<evidence type="ECO:0000256" key="15">
    <source>
        <dbReference type="PIRSR" id="PIRSR000014-1"/>
    </source>
</evidence>
<dbReference type="SUPFAM" id="SSF46626">
    <property type="entry name" value="Cytochrome c"/>
    <property type="match status" value="1"/>
</dbReference>
<feature type="binding site" description="covalent" evidence="15">
    <location>
        <position position="45"/>
    </location>
    <ligand>
        <name>heme</name>
        <dbReference type="ChEBI" id="CHEBI:30413"/>
        <label>1</label>
    </ligand>
</feature>
<comment type="similarity">
    <text evidence="2 14">Belongs to the TorC/TorY family.</text>
</comment>
<dbReference type="PIRSF" id="PIRSF000014">
    <property type="entry name" value="4_hem_cytch_TorC"/>
    <property type="match status" value="1"/>
</dbReference>
<evidence type="ECO:0000256" key="13">
    <source>
        <dbReference type="ARBA" id="ARBA00023136"/>
    </source>
</evidence>
<dbReference type="GO" id="GO:0009055">
    <property type="term" value="F:electron transfer activity"/>
    <property type="evidence" value="ECO:0007669"/>
    <property type="project" value="UniProtKB-UniRule"/>
</dbReference>
<evidence type="ECO:0000256" key="14">
    <source>
        <dbReference type="PIRNR" id="PIRNR000014"/>
    </source>
</evidence>
<feature type="binding site" description="axial binding residue" evidence="16">
    <location>
        <position position="46"/>
    </location>
    <ligand>
        <name>heme</name>
        <dbReference type="ChEBI" id="CHEBI:30413"/>
        <label>1</label>
    </ligand>
    <ligandPart>
        <name>Fe</name>
        <dbReference type="ChEBI" id="CHEBI:18248"/>
    </ligandPart>
</feature>
<dbReference type="AlphaFoldDB" id="A0A450WCM3"/>
<evidence type="ECO:0000256" key="10">
    <source>
        <dbReference type="ARBA" id="ARBA00022982"/>
    </source>
</evidence>
<proteinExistence type="inferred from homology"/>
<keyword evidence="8" id="KW-0812">Transmembrane</keyword>
<evidence type="ECO:0000256" key="16">
    <source>
        <dbReference type="PIRSR" id="PIRSR000014-2"/>
    </source>
</evidence>
<dbReference type="GO" id="GO:0009276">
    <property type="term" value="C:Gram-negative-bacterium-type cell wall"/>
    <property type="evidence" value="ECO:0007669"/>
    <property type="project" value="UniProtKB-UniRule"/>
</dbReference>
<dbReference type="EMBL" id="CAADFM010000113">
    <property type="protein sequence ID" value="VFK14755.1"/>
    <property type="molecule type" value="Genomic_DNA"/>
</dbReference>
<keyword evidence="6 14" id="KW-0997">Cell inner membrane</keyword>
<dbReference type="InterPro" id="IPR005126">
    <property type="entry name" value="NapC/NirT_cyt_c_N"/>
</dbReference>
<keyword evidence="7 14" id="KW-0349">Heme</keyword>
<reference evidence="18" key="1">
    <citation type="submission" date="2019-02" db="EMBL/GenBank/DDBJ databases">
        <authorList>
            <person name="Gruber-Vodicka R. H."/>
            <person name="Seah K. B. B."/>
        </authorList>
    </citation>
    <scope>NUCLEOTIDE SEQUENCE</scope>
    <source>
        <strain evidence="18">BECK_S312</strain>
        <strain evidence="19">BECK_S426</strain>
    </source>
</reference>
<evidence type="ECO:0000259" key="17">
    <source>
        <dbReference type="Pfam" id="PF03264"/>
    </source>
</evidence>
<evidence type="ECO:0000256" key="11">
    <source>
        <dbReference type="ARBA" id="ARBA00022989"/>
    </source>
</evidence>
<keyword evidence="9 14" id="KW-0479">Metal-binding</keyword>
<evidence type="ECO:0000313" key="19">
    <source>
        <dbReference type="EMBL" id="VFK30532.1"/>
    </source>
</evidence>
<feature type="binding site" description="covalent" evidence="15">
    <location>
        <position position="71"/>
    </location>
    <ligand>
        <name>heme</name>
        <dbReference type="ChEBI" id="CHEBI:30413"/>
        <label>2</label>
    </ligand>
</feature>
<dbReference type="InterPro" id="IPR036280">
    <property type="entry name" value="Multihaem_cyt_sf"/>
</dbReference>
<evidence type="ECO:0000256" key="4">
    <source>
        <dbReference type="ARBA" id="ARBA00022448"/>
    </source>
</evidence>
<dbReference type="Gene3D" id="1.10.3820.10">
    <property type="entry name" value="Di-heme elbow motif domain"/>
    <property type="match status" value="1"/>
</dbReference>
<dbReference type="PANTHER" id="PTHR30333:SF1">
    <property type="entry name" value="CYTOCHROME C-TYPE PROTEIN NAPC"/>
    <property type="match status" value="1"/>
</dbReference>
<feature type="binding site" description="covalent" evidence="15">
    <location>
        <position position="74"/>
    </location>
    <ligand>
        <name>heme</name>
        <dbReference type="ChEBI" id="CHEBI:30413"/>
        <label>2</label>
    </ligand>
</feature>
<name>A0A450WCM3_9GAMM</name>
<evidence type="ECO:0000313" key="18">
    <source>
        <dbReference type="EMBL" id="VFK14755.1"/>
    </source>
</evidence>
<comment type="similarity">
    <text evidence="3">Belongs to the NapC/NirT/NrfH family.</text>
</comment>
<dbReference type="EMBL" id="CAADFP010000113">
    <property type="protein sequence ID" value="VFK30532.1"/>
    <property type="molecule type" value="Genomic_DNA"/>
</dbReference>
<evidence type="ECO:0000256" key="1">
    <source>
        <dbReference type="ARBA" id="ARBA00004249"/>
    </source>
</evidence>
<dbReference type="InterPro" id="IPR051174">
    <property type="entry name" value="Cytochrome_c-type_ET"/>
</dbReference>
<keyword evidence="5 14" id="KW-1003">Cell membrane</keyword>
<evidence type="ECO:0000256" key="12">
    <source>
        <dbReference type="ARBA" id="ARBA00023004"/>
    </source>
</evidence>
<protein>
    <recommendedName>
        <fullName evidence="14">Cytochrome c-type protein</fullName>
    </recommendedName>
</protein>
<keyword evidence="12 14" id="KW-0408">Iron</keyword>
<keyword evidence="13 14" id="KW-0472">Membrane</keyword>
<evidence type="ECO:0000256" key="2">
    <source>
        <dbReference type="ARBA" id="ARBA00006417"/>
    </source>
</evidence>
<dbReference type="GO" id="GO:0009061">
    <property type="term" value="P:anaerobic respiration"/>
    <property type="evidence" value="ECO:0007669"/>
    <property type="project" value="TreeGrafter"/>
</dbReference>
<keyword evidence="11" id="KW-1133">Transmembrane helix</keyword>
<feature type="binding site" description="covalent" evidence="15">
    <location>
        <position position="327"/>
    </location>
    <ligand>
        <name>heme</name>
        <dbReference type="ChEBI" id="CHEBI:30413"/>
        <label>5</label>
    </ligand>
</feature>
<dbReference type="GO" id="GO:0005506">
    <property type="term" value="F:iron ion binding"/>
    <property type="evidence" value="ECO:0007669"/>
    <property type="project" value="UniProtKB-UniRule"/>
</dbReference>
<feature type="binding site" description="axial binding residue" evidence="16">
    <location>
        <position position="75"/>
    </location>
    <ligand>
        <name>heme</name>
        <dbReference type="ChEBI" id="CHEBI:30413"/>
        <label>2</label>
    </ligand>
    <ligandPart>
        <name>Fe</name>
        <dbReference type="ChEBI" id="CHEBI:18248"/>
    </ligandPart>
</feature>
<gene>
    <name evidence="18" type="ORF">BECKLPF1236A_GA0070988_101134</name>
    <name evidence="19" type="ORF">BECKLPF1236C_GA0070990_101134</name>
</gene>
<feature type="binding site" description="covalent" evidence="15">
    <location>
        <position position="166"/>
    </location>
    <ligand>
        <name>heme</name>
        <dbReference type="ChEBI" id="CHEBI:30413"/>
        <label>4</label>
    </ligand>
</feature>
<comment type="PTM">
    <text evidence="15">Binds 5 heme groups per subunit.</text>
</comment>
<evidence type="ECO:0000256" key="8">
    <source>
        <dbReference type="ARBA" id="ARBA00022692"/>
    </source>
</evidence>
<evidence type="ECO:0000256" key="9">
    <source>
        <dbReference type="ARBA" id="ARBA00022723"/>
    </source>
</evidence>
<dbReference type="InterPro" id="IPR036909">
    <property type="entry name" value="Cyt_c-like_dom_sf"/>
</dbReference>
<sequence length="376" mass="42816">MFKNIPTKPIIGILALGVFLGFAVVGGFDTFVGYTSSNQFCGATCHEMNTVAEEYRQSVFHKNSRGLRVGCADCHVPKPLFAKLWRKAKASREVYHTVMGTIDTPEKFEAKRIVLARSEWRRLQEADSRECRDCHVYDAMITDAQPGDARFWHPVAMDEGYTCIDCHKGIAHRLPDLKGEIQKAAERFTAVLTDDALIVDDPYIARATALYFGPAMEDAIMADLEPGTPVAILERNDDRFRIRVQGRQYRGNHRALYSASDKMMALARMREGASLTIGEQTTLDDTTGLDWRSGEMEGWVSRKDLVSEISSLWDYGKTLYQNECMRCHVVFSPTDFWATEWKNNLRNMRRKTDLAPEEMNIMLRYLQHHAKPQGTI</sequence>
<dbReference type="GO" id="GO:0005886">
    <property type="term" value="C:plasma membrane"/>
    <property type="evidence" value="ECO:0007669"/>
    <property type="project" value="UniProtKB-SubCell"/>
</dbReference>
<accession>A0A450WCM3</accession>
<dbReference type="SUPFAM" id="SSF48695">
    <property type="entry name" value="Multiheme cytochromes"/>
    <property type="match status" value="1"/>
</dbReference>
<keyword evidence="10 14" id="KW-0249">Electron transport</keyword>
<dbReference type="PANTHER" id="PTHR30333">
    <property type="entry name" value="CYTOCHROME C-TYPE PROTEIN"/>
    <property type="match status" value="1"/>
</dbReference>
<organism evidence="18">
    <name type="scientific">Candidatus Kentrum sp. LPFa</name>
    <dbReference type="NCBI Taxonomy" id="2126335"/>
    <lineage>
        <taxon>Bacteria</taxon>
        <taxon>Pseudomonadati</taxon>
        <taxon>Pseudomonadota</taxon>
        <taxon>Gammaproteobacteria</taxon>
        <taxon>Candidatus Kentrum</taxon>
    </lineage>
</organism>
<feature type="binding site" description="axial binding residue" evidence="16">
    <location>
        <position position="328"/>
    </location>
    <ligand>
        <name>heme</name>
        <dbReference type="ChEBI" id="CHEBI:30413"/>
        <label>5</label>
    </ligand>
    <ligandPart>
        <name>Fe</name>
        <dbReference type="ChEBI" id="CHEBI:18248"/>
    </ligandPart>
</feature>
<evidence type="ECO:0000256" key="5">
    <source>
        <dbReference type="ARBA" id="ARBA00022475"/>
    </source>
</evidence>
<feature type="domain" description="NapC/NirT cytochrome c N-terminal" evidence="17">
    <location>
        <begin position="10"/>
        <end position="176"/>
    </location>
</feature>
<dbReference type="GO" id="GO:0020037">
    <property type="term" value="F:heme binding"/>
    <property type="evidence" value="ECO:0007669"/>
    <property type="project" value="UniProtKB-UniRule"/>
</dbReference>
<feature type="binding site" description="covalent" evidence="15">
    <location>
        <position position="324"/>
    </location>
    <ligand>
        <name>heme</name>
        <dbReference type="ChEBI" id="CHEBI:30413"/>
        <label>5</label>
    </ligand>
</feature>
<feature type="binding site" description="covalent" evidence="15">
    <location>
        <position position="134"/>
    </location>
    <ligand>
        <name>heme</name>
        <dbReference type="ChEBI" id="CHEBI:30413"/>
        <label>3</label>
    </ligand>
</feature>
<feature type="binding site" description="covalent" evidence="15">
    <location>
        <position position="41"/>
    </location>
    <ligand>
        <name>heme</name>
        <dbReference type="ChEBI" id="CHEBI:30413"/>
        <label>1</label>
    </ligand>
</feature>
<dbReference type="InterPro" id="IPR009154">
    <property type="entry name" value="Membr-bd_4haem_cyt_TorC"/>
</dbReference>
<feature type="binding site" description="covalent" evidence="15">
    <location>
        <position position="163"/>
    </location>
    <ligand>
        <name>heme</name>
        <dbReference type="ChEBI" id="CHEBI:30413"/>
        <label>4</label>
    </ligand>
</feature>
<feature type="binding site" description="covalent" evidence="15">
    <location>
        <position position="131"/>
    </location>
    <ligand>
        <name>heme</name>
        <dbReference type="ChEBI" id="CHEBI:30413"/>
        <label>3</label>
    </ligand>
</feature>